<gene>
    <name evidence="2" type="ORF">ANE_LOCUS18329</name>
</gene>
<dbReference type="EMBL" id="CABITT030000006">
    <property type="protein sequence ID" value="VVB07885.1"/>
    <property type="molecule type" value="Genomic_DNA"/>
</dbReference>
<feature type="compositionally biased region" description="Acidic residues" evidence="1">
    <location>
        <begin position="10"/>
        <end position="43"/>
    </location>
</feature>
<reference evidence="2" key="1">
    <citation type="submission" date="2019-07" db="EMBL/GenBank/DDBJ databases">
        <authorList>
            <person name="Dittberner H."/>
        </authorList>
    </citation>
    <scope>NUCLEOTIDE SEQUENCE [LARGE SCALE GENOMIC DNA]</scope>
</reference>
<sequence length="111" mass="12598">MAKEIPQASDENELEIEVEESEEDRSDDSSSEEDESSESDAESETGTVIKHTIQEVTSRKRRFEEANEGGGEGDWFEKSFLFEGMEERRLARRKAKFLRDLAAALARVVVP</sequence>
<comment type="caution">
    <text evidence="2">The sequence shown here is derived from an EMBL/GenBank/DDBJ whole genome shotgun (WGS) entry which is preliminary data.</text>
</comment>
<evidence type="ECO:0000256" key="1">
    <source>
        <dbReference type="SAM" id="MobiDB-lite"/>
    </source>
</evidence>
<accession>A0A565C2Q1</accession>
<feature type="region of interest" description="Disordered" evidence="1">
    <location>
        <begin position="1"/>
        <end position="53"/>
    </location>
</feature>
<organism evidence="2 3">
    <name type="scientific">Arabis nemorensis</name>
    <dbReference type="NCBI Taxonomy" id="586526"/>
    <lineage>
        <taxon>Eukaryota</taxon>
        <taxon>Viridiplantae</taxon>
        <taxon>Streptophyta</taxon>
        <taxon>Embryophyta</taxon>
        <taxon>Tracheophyta</taxon>
        <taxon>Spermatophyta</taxon>
        <taxon>Magnoliopsida</taxon>
        <taxon>eudicotyledons</taxon>
        <taxon>Gunneridae</taxon>
        <taxon>Pentapetalae</taxon>
        <taxon>rosids</taxon>
        <taxon>malvids</taxon>
        <taxon>Brassicales</taxon>
        <taxon>Brassicaceae</taxon>
        <taxon>Arabideae</taxon>
        <taxon>Arabis</taxon>
    </lineage>
</organism>
<protein>
    <submittedName>
        <fullName evidence="2">Uncharacterized protein</fullName>
    </submittedName>
</protein>
<proteinExistence type="predicted"/>
<evidence type="ECO:0000313" key="3">
    <source>
        <dbReference type="Proteomes" id="UP000489600"/>
    </source>
</evidence>
<evidence type="ECO:0000313" key="2">
    <source>
        <dbReference type="EMBL" id="VVB07885.1"/>
    </source>
</evidence>
<name>A0A565C2Q1_9BRAS</name>
<keyword evidence="3" id="KW-1185">Reference proteome</keyword>
<dbReference type="AlphaFoldDB" id="A0A565C2Q1"/>
<dbReference type="Proteomes" id="UP000489600">
    <property type="component" value="Unassembled WGS sequence"/>
</dbReference>